<gene>
    <name evidence="2 4" type="ORF">BDZ99DRAFT_458570</name>
</gene>
<dbReference type="Pfam" id="PF01636">
    <property type="entry name" value="APH"/>
    <property type="match status" value="1"/>
</dbReference>
<dbReference type="OrthoDB" id="4177236at2759"/>
<sequence>MGNVISDRNGLRPVFRVGAEYVVKFSPNPEILQEAENILFLNQHSQVRTPKVYAAFSQQGGNPLNHPMCEDIVYHYLVMEYIEGGHLDHDKYVALDPEDKDKICAKIAEQLQLLRSIPPPSPGYYGRVMHQGWMPGFPVVCVTRKDMCGPYDTYEDFISAMFTAATGCAAVCEPTSPDFTPVQRLGLTNFKHTLTECAGHEPTLTHLDLKLENIMVRPVQGVNGIDYEVTLIDWESLGWMPAWMEAVTVLQRSVFATKLDKWRFLWGVSQGIKPFHMGPATFFNELEDTGILHL</sequence>
<proteinExistence type="predicted"/>
<evidence type="ECO:0000259" key="1">
    <source>
        <dbReference type="Pfam" id="PF01636"/>
    </source>
</evidence>
<dbReference type="InterPro" id="IPR051678">
    <property type="entry name" value="AGP_Transferase"/>
</dbReference>
<dbReference type="GeneID" id="54459838"/>
<dbReference type="InterPro" id="IPR011009">
    <property type="entry name" value="Kinase-like_dom_sf"/>
</dbReference>
<dbReference type="Proteomes" id="UP000504636">
    <property type="component" value="Unplaced"/>
</dbReference>
<keyword evidence="2" id="KW-0418">Kinase</keyword>
<keyword evidence="2" id="KW-0808">Transferase</keyword>
<dbReference type="EMBL" id="MU003694">
    <property type="protein sequence ID" value="KAF2814554.1"/>
    <property type="molecule type" value="Genomic_DNA"/>
</dbReference>
<accession>A0A6A6Z2R1</accession>
<dbReference type="PANTHER" id="PTHR21310:SF48">
    <property type="entry name" value="AMINOGLYCOSIDE PHOSPHOTRANSFERASE DOMAIN-CONTAINING PROTEIN"/>
    <property type="match status" value="1"/>
</dbReference>
<evidence type="ECO:0000313" key="2">
    <source>
        <dbReference type="EMBL" id="KAF2814554.1"/>
    </source>
</evidence>
<feature type="domain" description="Aminoglycoside phosphotransferase" evidence="1">
    <location>
        <begin position="14"/>
        <end position="123"/>
    </location>
</feature>
<dbReference type="InterPro" id="IPR002575">
    <property type="entry name" value="Aminoglycoside_PTrfase"/>
</dbReference>
<dbReference type="AlphaFoldDB" id="A0A6A6Z2R1"/>
<protein>
    <submittedName>
        <fullName evidence="2 4">Kinase-like protein</fullName>
    </submittedName>
</protein>
<reference evidence="4" key="2">
    <citation type="submission" date="2020-04" db="EMBL/GenBank/DDBJ databases">
        <authorList>
            <consortium name="NCBI Genome Project"/>
        </authorList>
    </citation>
    <scope>NUCLEOTIDE SEQUENCE</scope>
    <source>
        <strain evidence="4">CBS 304.34</strain>
    </source>
</reference>
<evidence type="ECO:0000313" key="3">
    <source>
        <dbReference type="Proteomes" id="UP000504636"/>
    </source>
</evidence>
<reference evidence="2 4" key="1">
    <citation type="journal article" date="2020" name="Stud. Mycol.">
        <title>101 Dothideomycetes genomes: a test case for predicting lifestyles and emergence of pathogens.</title>
        <authorList>
            <person name="Haridas S."/>
            <person name="Albert R."/>
            <person name="Binder M."/>
            <person name="Bloem J."/>
            <person name="Labutti K."/>
            <person name="Salamov A."/>
            <person name="Andreopoulos B."/>
            <person name="Baker S."/>
            <person name="Barry K."/>
            <person name="Bills G."/>
            <person name="Bluhm B."/>
            <person name="Cannon C."/>
            <person name="Castanera R."/>
            <person name="Culley D."/>
            <person name="Daum C."/>
            <person name="Ezra D."/>
            <person name="Gonzalez J."/>
            <person name="Henrissat B."/>
            <person name="Kuo A."/>
            <person name="Liang C."/>
            <person name="Lipzen A."/>
            <person name="Lutzoni F."/>
            <person name="Magnuson J."/>
            <person name="Mondo S."/>
            <person name="Nolan M."/>
            <person name="Ohm R."/>
            <person name="Pangilinan J."/>
            <person name="Park H.-J."/>
            <person name="Ramirez L."/>
            <person name="Alfaro M."/>
            <person name="Sun H."/>
            <person name="Tritt A."/>
            <person name="Yoshinaga Y."/>
            <person name="Zwiers L.-H."/>
            <person name="Turgeon B."/>
            <person name="Goodwin S."/>
            <person name="Spatafora J."/>
            <person name="Crous P."/>
            <person name="Grigoriev I."/>
        </authorList>
    </citation>
    <scope>NUCLEOTIDE SEQUENCE</scope>
    <source>
        <strain evidence="2 4">CBS 304.34</strain>
    </source>
</reference>
<name>A0A6A6Z2R1_9PEZI</name>
<dbReference type="PANTHER" id="PTHR21310">
    <property type="entry name" value="AMINOGLYCOSIDE PHOSPHOTRANSFERASE-RELATED-RELATED"/>
    <property type="match status" value="1"/>
</dbReference>
<dbReference type="Gene3D" id="3.90.1200.10">
    <property type="match status" value="1"/>
</dbReference>
<reference evidence="4" key="3">
    <citation type="submission" date="2025-04" db="UniProtKB">
        <authorList>
            <consortium name="RefSeq"/>
        </authorList>
    </citation>
    <scope>IDENTIFICATION</scope>
    <source>
        <strain evidence="4">CBS 304.34</strain>
    </source>
</reference>
<evidence type="ECO:0000313" key="4">
    <source>
        <dbReference type="RefSeq" id="XP_033581518.1"/>
    </source>
</evidence>
<dbReference type="RefSeq" id="XP_033581518.1">
    <property type="nucleotide sequence ID" value="XM_033718945.1"/>
</dbReference>
<dbReference type="SUPFAM" id="SSF56112">
    <property type="entry name" value="Protein kinase-like (PK-like)"/>
    <property type="match status" value="1"/>
</dbReference>
<keyword evidence="3" id="KW-1185">Reference proteome</keyword>
<dbReference type="GO" id="GO:0016301">
    <property type="term" value="F:kinase activity"/>
    <property type="evidence" value="ECO:0007669"/>
    <property type="project" value="UniProtKB-KW"/>
</dbReference>
<organism evidence="2">
    <name type="scientific">Mytilinidion resinicola</name>
    <dbReference type="NCBI Taxonomy" id="574789"/>
    <lineage>
        <taxon>Eukaryota</taxon>
        <taxon>Fungi</taxon>
        <taxon>Dikarya</taxon>
        <taxon>Ascomycota</taxon>
        <taxon>Pezizomycotina</taxon>
        <taxon>Dothideomycetes</taxon>
        <taxon>Pleosporomycetidae</taxon>
        <taxon>Mytilinidiales</taxon>
        <taxon>Mytilinidiaceae</taxon>
        <taxon>Mytilinidion</taxon>
    </lineage>
</organism>